<evidence type="ECO:0000313" key="11">
    <source>
        <dbReference type="Proteomes" id="UP000245754"/>
    </source>
</evidence>
<keyword evidence="10" id="KW-0969">Cilium</keyword>
<dbReference type="Proteomes" id="UP000245754">
    <property type="component" value="Unassembled WGS sequence"/>
</dbReference>
<feature type="domain" description="Flagellar hook protein FlgE/F/G-like D1" evidence="9">
    <location>
        <begin position="82"/>
        <end position="146"/>
    </location>
</feature>
<dbReference type="OrthoDB" id="9804559at2"/>
<dbReference type="GO" id="GO:0030694">
    <property type="term" value="C:bacterial-type flagellum basal body, rod"/>
    <property type="evidence" value="ECO:0007669"/>
    <property type="project" value="UniProtKB-UniRule"/>
</dbReference>
<comment type="subunit">
    <text evidence="4 6">The basal body constitutes a major portion of the flagellar organelle and consists of five rings (E,L,P,S, and M) mounted on a central rod. The rod consists of about 26 subunits of FlgG in the distal portion, and FlgB, FlgC and FlgF are thought to build up the proximal portion of the rod with about 6 subunits each.</text>
</comment>
<keyword evidence="3 6" id="KW-0975">Bacterial flagellum</keyword>
<evidence type="ECO:0000256" key="1">
    <source>
        <dbReference type="ARBA" id="ARBA00004117"/>
    </source>
</evidence>
<dbReference type="PROSITE" id="PS00588">
    <property type="entry name" value="FLAGELLA_BB_ROD"/>
    <property type="match status" value="1"/>
</dbReference>
<dbReference type="InterPro" id="IPR001444">
    <property type="entry name" value="Flag_bb_rod_N"/>
</dbReference>
<reference evidence="10 11" key="1">
    <citation type="submission" date="2018-05" db="EMBL/GenBank/DDBJ databases">
        <title>Genomic Encyclopedia of Type Strains, Phase IV (KMG-V): Genome sequencing to study the core and pangenomes of soil and plant-associated prokaryotes.</title>
        <authorList>
            <person name="Whitman W."/>
        </authorList>
    </citation>
    <scope>NUCLEOTIDE SEQUENCE [LARGE SCALE GENOMIC DNA]</scope>
    <source>
        <strain evidence="10 11">SLV-132</strain>
    </source>
</reference>
<evidence type="ECO:0000259" key="8">
    <source>
        <dbReference type="Pfam" id="PF06429"/>
    </source>
</evidence>
<keyword evidence="10" id="KW-0966">Cell projection</keyword>
<dbReference type="InterPro" id="IPR012836">
    <property type="entry name" value="FlgF"/>
</dbReference>
<dbReference type="InterPro" id="IPR010930">
    <property type="entry name" value="Flg_bb/hook_C_dom"/>
</dbReference>
<keyword evidence="10" id="KW-0282">Flagellum</keyword>
<dbReference type="PANTHER" id="PTHR30435:SF18">
    <property type="entry name" value="FLAGELLAR BASAL-BODY ROD PROTEIN FLGF"/>
    <property type="match status" value="1"/>
</dbReference>
<gene>
    <name evidence="10" type="ORF">C7419_10999</name>
</gene>
<dbReference type="Pfam" id="PF06429">
    <property type="entry name" value="Flg_bbr_C"/>
    <property type="match status" value="1"/>
</dbReference>
<feature type="domain" description="Flagellar basal body rod protein N-terminal" evidence="7">
    <location>
        <begin position="5"/>
        <end position="34"/>
    </location>
</feature>
<proteinExistence type="inferred from homology"/>
<keyword evidence="11" id="KW-1185">Reference proteome</keyword>
<feature type="domain" description="Flagellar basal-body/hook protein C-terminal" evidence="8">
    <location>
        <begin position="199"/>
        <end position="243"/>
    </location>
</feature>
<protein>
    <recommendedName>
        <fullName evidence="5 6">Flagellar basal-body rod protein FlgF</fullName>
    </recommendedName>
</protein>
<dbReference type="PANTHER" id="PTHR30435">
    <property type="entry name" value="FLAGELLAR PROTEIN"/>
    <property type="match status" value="1"/>
</dbReference>
<comment type="similarity">
    <text evidence="2 6">Belongs to the flagella basal body rod proteins family.</text>
</comment>
<dbReference type="Pfam" id="PF00460">
    <property type="entry name" value="Flg_bb_rod"/>
    <property type="match status" value="1"/>
</dbReference>
<dbReference type="InterPro" id="IPR053967">
    <property type="entry name" value="LlgE_F_G-like_D1"/>
</dbReference>
<accession>A0A316EM02</accession>
<evidence type="ECO:0000256" key="2">
    <source>
        <dbReference type="ARBA" id="ARBA00009677"/>
    </source>
</evidence>
<dbReference type="NCBIfam" id="TIGR02490">
    <property type="entry name" value="flgF"/>
    <property type="match status" value="1"/>
</dbReference>
<evidence type="ECO:0000256" key="4">
    <source>
        <dbReference type="ARBA" id="ARBA00038560"/>
    </source>
</evidence>
<dbReference type="EMBL" id="QGGT01000009">
    <property type="protein sequence ID" value="PWK31642.1"/>
    <property type="molecule type" value="Genomic_DNA"/>
</dbReference>
<evidence type="ECO:0000313" key="10">
    <source>
        <dbReference type="EMBL" id="PWK31642.1"/>
    </source>
</evidence>
<dbReference type="GeneID" id="98342465"/>
<dbReference type="InterPro" id="IPR020013">
    <property type="entry name" value="Flagellar_FlgE/F/G"/>
</dbReference>
<dbReference type="NCBIfam" id="NF009280">
    <property type="entry name" value="PRK12640.1"/>
    <property type="match status" value="1"/>
</dbReference>
<evidence type="ECO:0000259" key="7">
    <source>
        <dbReference type="Pfam" id="PF00460"/>
    </source>
</evidence>
<dbReference type="Pfam" id="PF22692">
    <property type="entry name" value="LlgE_F_G_D1"/>
    <property type="match status" value="1"/>
</dbReference>
<sequence length="247" mass="25834">MDRLIYTALSGAKQILDQQAAVSNNLANASTPAFRAQINMYRAVPVVGQETQTRSFTLASTPGADMKAGPLTYTGRDLDLAFTGNGWLAVQLPDGTEAYTRAGSLQVSADGQLQTSTGLQVLGEGGPMAVPQNAQLTIGNDGSVVARGPGDQPNGLAQLGRIRVVNAPPDSLARGDDGLFRLRQGAAPLQADPNVKVISGALEGSNVNPVEAMVDMIANARRFEMQMKMISGVDSNDQRANALLGNN</sequence>
<dbReference type="RefSeq" id="WP_109585455.1">
    <property type="nucleotide sequence ID" value="NZ_CAJPUX010000004.1"/>
</dbReference>
<evidence type="ECO:0000259" key="9">
    <source>
        <dbReference type="Pfam" id="PF22692"/>
    </source>
</evidence>
<dbReference type="InterPro" id="IPR037925">
    <property type="entry name" value="FlgE/F/G-like"/>
</dbReference>
<organism evidence="10 11">
    <name type="scientific">Cupriavidus plantarum</name>
    <dbReference type="NCBI Taxonomy" id="942865"/>
    <lineage>
        <taxon>Bacteria</taxon>
        <taxon>Pseudomonadati</taxon>
        <taxon>Pseudomonadota</taxon>
        <taxon>Betaproteobacteria</taxon>
        <taxon>Burkholderiales</taxon>
        <taxon>Burkholderiaceae</taxon>
        <taxon>Cupriavidus</taxon>
    </lineage>
</organism>
<evidence type="ECO:0000256" key="5">
    <source>
        <dbReference type="ARBA" id="ARBA00040228"/>
    </source>
</evidence>
<evidence type="ECO:0000256" key="3">
    <source>
        <dbReference type="ARBA" id="ARBA00023143"/>
    </source>
</evidence>
<dbReference type="InterPro" id="IPR019776">
    <property type="entry name" value="Flagellar_basal_body_rod_CS"/>
</dbReference>
<comment type="subcellular location">
    <subcellularLocation>
        <location evidence="1 6">Bacterial flagellum basal body</location>
    </subcellularLocation>
</comment>
<dbReference type="SUPFAM" id="SSF117143">
    <property type="entry name" value="Flagellar hook protein flgE"/>
    <property type="match status" value="1"/>
</dbReference>
<dbReference type="AlphaFoldDB" id="A0A316EM02"/>
<name>A0A316EM02_9BURK</name>
<evidence type="ECO:0000256" key="6">
    <source>
        <dbReference type="RuleBase" id="RU362116"/>
    </source>
</evidence>
<comment type="caution">
    <text evidence="10">The sequence shown here is derived from an EMBL/GenBank/DDBJ whole genome shotgun (WGS) entry which is preliminary data.</text>
</comment>
<dbReference type="NCBIfam" id="TIGR03506">
    <property type="entry name" value="FlgEFG_subfam"/>
    <property type="match status" value="1"/>
</dbReference>
<dbReference type="GO" id="GO:0071978">
    <property type="term" value="P:bacterial-type flagellum-dependent swarming motility"/>
    <property type="evidence" value="ECO:0007669"/>
    <property type="project" value="TreeGrafter"/>
</dbReference>